<reference evidence="2" key="1">
    <citation type="submission" date="2018-05" db="EMBL/GenBank/DDBJ databases">
        <authorList>
            <person name="Lanie J.A."/>
            <person name="Ng W.-L."/>
            <person name="Kazmierczak K.M."/>
            <person name="Andrzejewski T.M."/>
            <person name="Davidsen T.M."/>
            <person name="Wayne K.J."/>
            <person name="Tettelin H."/>
            <person name="Glass J.I."/>
            <person name="Rusch D."/>
            <person name="Podicherti R."/>
            <person name="Tsui H.-C.T."/>
            <person name="Winkler M.E."/>
        </authorList>
    </citation>
    <scope>NUCLEOTIDE SEQUENCE</scope>
</reference>
<evidence type="ECO:0000256" key="1">
    <source>
        <dbReference type="SAM" id="Phobius"/>
    </source>
</evidence>
<name>A0A382DIH2_9ZZZZ</name>
<keyword evidence="1" id="KW-1133">Transmembrane helix</keyword>
<feature type="transmembrane region" description="Helical" evidence="1">
    <location>
        <begin position="12"/>
        <end position="29"/>
    </location>
</feature>
<evidence type="ECO:0000313" key="2">
    <source>
        <dbReference type="EMBL" id="SVB38270.1"/>
    </source>
</evidence>
<sequence length="67" mass="7908">MIKKNRSDNLIFIYFIFILLLPTNVYAYLDPGSGSALITAIFGFFAAIVYTIKKYFYKIKYFFTRKD</sequence>
<organism evidence="2">
    <name type="scientific">marine metagenome</name>
    <dbReference type="NCBI Taxonomy" id="408172"/>
    <lineage>
        <taxon>unclassified sequences</taxon>
        <taxon>metagenomes</taxon>
        <taxon>ecological metagenomes</taxon>
    </lineage>
</organism>
<dbReference type="AlphaFoldDB" id="A0A382DIH2"/>
<proteinExistence type="predicted"/>
<keyword evidence="1" id="KW-0472">Membrane</keyword>
<gene>
    <name evidence="2" type="ORF">METZ01_LOCUS191124</name>
</gene>
<dbReference type="EMBL" id="UINC01039579">
    <property type="protein sequence ID" value="SVB38270.1"/>
    <property type="molecule type" value="Genomic_DNA"/>
</dbReference>
<protein>
    <submittedName>
        <fullName evidence="2">Uncharacterized protein</fullName>
    </submittedName>
</protein>
<accession>A0A382DIH2</accession>
<keyword evidence="1" id="KW-0812">Transmembrane</keyword>
<feature type="transmembrane region" description="Helical" evidence="1">
    <location>
        <begin position="35"/>
        <end position="52"/>
    </location>
</feature>